<dbReference type="AlphaFoldDB" id="A0AAD5L476"/>
<feature type="region of interest" description="Disordered" evidence="1">
    <location>
        <begin position="435"/>
        <end position="465"/>
    </location>
</feature>
<dbReference type="PANTHER" id="PTHR15739:SF5">
    <property type="entry name" value="LD23158P"/>
    <property type="match status" value="1"/>
</dbReference>
<dbReference type="InterPro" id="IPR001739">
    <property type="entry name" value="Methyl_CpG_DNA-bd"/>
</dbReference>
<reference evidence="3 4" key="1">
    <citation type="submission" date="2022-05" db="EMBL/GenBank/DDBJ databases">
        <title>A multi-omics perspective on studying reproductive biology in Daphnia sinensis.</title>
        <authorList>
            <person name="Jia J."/>
        </authorList>
    </citation>
    <scope>NUCLEOTIDE SEQUENCE [LARGE SCALE GENOMIC DNA]</scope>
    <source>
        <strain evidence="3 4">WSL</strain>
    </source>
</reference>
<dbReference type="InterPro" id="IPR036047">
    <property type="entry name" value="F-box-like_dom_sf"/>
</dbReference>
<feature type="region of interest" description="Disordered" evidence="1">
    <location>
        <begin position="353"/>
        <end position="412"/>
    </location>
</feature>
<comment type="caution">
    <text evidence="3">The sequence shown here is derived from an EMBL/GenBank/DDBJ whole genome shotgun (WGS) entry which is preliminary data.</text>
</comment>
<feature type="region of interest" description="Disordered" evidence="1">
    <location>
        <begin position="40"/>
        <end position="184"/>
    </location>
</feature>
<feature type="compositionally biased region" description="Basic and acidic residues" evidence="1">
    <location>
        <begin position="144"/>
        <end position="175"/>
    </location>
</feature>
<name>A0AAD5L476_9CRUS</name>
<dbReference type="PANTHER" id="PTHR15739">
    <property type="entry name" value="ZINC FINGER PROTEIN"/>
    <property type="match status" value="1"/>
</dbReference>
<dbReference type="Pfam" id="PF01429">
    <property type="entry name" value="MBD"/>
    <property type="match status" value="1"/>
</dbReference>
<feature type="region of interest" description="Disordered" evidence="1">
    <location>
        <begin position="1"/>
        <end position="21"/>
    </location>
</feature>
<dbReference type="Pfam" id="PF12937">
    <property type="entry name" value="F-box-like"/>
    <property type="match status" value="1"/>
</dbReference>
<dbReference type="EMBL" id="WJBH02000008">
    <property type="protein sequence ID" value="KAI9554990.1"/>
    <property type="molecule type" value="Genomic_DNA"/>
</dbReference>
<evidence type="ECO:0000256" key="1">
    <source>
        <dbReference type="SAM" id="MobiDB-lite"/>
    </source>
</evidence>
<dbReference type="SUPFAM" id="SSF54171">
    <property type="entry name" value="DNA-binding domain"/>
    <property type="match status" value="1"/>
</dbReference>
<proteinExistence type="predicted"/>
<dbReference type="CDD" id="cd00122">
    <property type="entry name" value="MBD"/>
    <property type="match status" value="1"/>
</dbReference>
<protein>
    <recommendedName>
        <fullName evidence="2">MBD domain-containing protein</fullName>
    </recommendedName>
</protein>
<dbReference type="InterPro" id="IPR052283">
    <property type="entry name" value="GenomicStab_NeuMorph_Reg"/>
</dbReference>
<feature type="compositionally biased region" description="Acidic residues" evidence="1">
    <location>
        <begin position="8"/>
        <end position="21"/>
    </location>
</feature>
<dbReference type="SMART" id="SM00391">
    <property type="entry name" value="MBD"/>
    <property type="match status" value="1"/>
</dbReference>
<evidence type="ECO:0000313" key="4">
    <source>
        <dbReference type="Proteomes" id="UP000820818"/>
    </source>
</evidence>
<feature type="domain" description="MBD" evidence="2">
    <location>
        <begin position="205"/>
        <end position="278"/>
    </location>
</feature>
<dbReference type="InterPro" id="IPR032675">
    <property type="entry name" value="LRR_dom_sf"/>
</dbReference>
<dbReference type="PROSITE" id="PS50982">
    <property type="entry name" value="MBD"/>
    <property type="match status" value="1"/>
</dbReference>
<evidence type="ECO:0000313" key="3">
    <source>
        <dbReference type="EMBL" id="KAI9554990.1"/>
    </source>
</evidence>
<accession>A0AAD5L476</accession>
<dbReference type="SUPFAM" id="SSF81383">
    <property type="entry name" value="F-box domain"/>
    <property type="match status" value="1"/>
</dbReference>
<dbReference type="InterPro" id="IPR016177">
    <property type="entry name" value="DNA-bd_dom_sf"/>
</dbReference>
<dbReference type="Gene3D" id="3.30.890.10">
    <property type="entry name" value="Methyl-cpg-binding Protein 2, Chain A"/>
    <property type="match status" value="1"/>
</dbReference>
<gene>
    <name evidence="3" type="ORF">GHT06_020279</name>
</gene>
<dbReference type="Gene3D" id="3.80.10.10">
    <property type="entry name" value="Ribonuclease Inhibitor"/>
    <property type="match status" value="1"/>
</dbReference>
<feature type="region of interest" description="Disordered" evidence="1">
    <location>
        <begin position="488"/>
        <end position="523"/>
    </location>
</feature>
<dbReference type="SUPFAM" id="SSF52058">
    <property type="entry name" value="L domain-like"/>
    <property type="match status" value="1"/>
</dbReference>
<organism evidence="3 4">
    <name type="scientific">Daphnia sinensis</name>
    <dbReference type="NCBI Taxonomy" id="1820382"/>
    <lineage>
        <taxon>Eukaryota</taxon>
        <taxon>Metazoa</taxon>
        <taxon>Ecdysozoa</taxon>
        <taxon>Arthropoda</taxon>
        <taxon>Crustacea</taxon>
        <taxon>Branchiopoda</taxon>
        <taxon>Diplostraca</taxon>
        <taxon>Cladocera</taxon>
        <taxon>Anomopoda</taxon>
        <taxon>Daphniidae</taxon>
        <taxon>Daphnia</taxon>
        <taxon>Daphnia similis group</taxon>
    </lineage>
</organism>
<dbReference type="InterPro" id="IPR001810">
    <property type="entry name" value="F-box_dom"/>
</dbReference>
<evidence type="ECO:0000259" key="2">
    <source>
        <dbReference type="PROSITE" id="PS50982"/>
    </source>
</evidence>
<feature type="compositionally biased region" description="Basic and acidic residues" evidence="1">
    <location>
        <begin position="55"/>
        <end position="68"/>
    </location>
</feature>
<dbReference type="GO" id="GO:0003677">
    <property type="term" value="F:DNA binding"/>
    <property type="evidence" value="ECO:0007669"/>
    <property type="project" value="InterPro"/>
</dbReference>
<feature type="region of interest" description="Disordered" evidence="1">
    <location>
        <begin position="882"/>
        <end position="903"/>
    </location>
</feature>
<keyword evidence="4" id="KW-1185">Reference proteome</keyword>
<sequence>MASQDVSESMDEDFTGFDEEPVVVNTGGTAVLLDSRIEDATADTDSDSGNLVIAEPHKKVELKNAEKSPRKRKSRVEDVTPTRTPSSRVRGQGLAFLLAMEKGGSKKQLAKAQAQSDSHDATPSSSQPAEPPVQVPPEVTAEPELEKKKTGKDPKDNAKSIKDKDTTKVLKEKEAPSTVVPATASPTPIVKTAKNPARKSYSAINISSPLLKEPFKEGWRREVVYRATVDPGTKTLCDVYYYTPDGKKLRSGREVSDYLDKTDTNFSVENFTFFKEPIGMDSSQEILRYAKTRRDDGGGGGEKLISKKEKALKAREEELRRNLQELGEDVAAITGHTPAKEAEVPAPVASANTTTAVPIPTPESVSPQQRKKRGGKVEKQLKIKLWGKGLRSKENAEPTRKEDTTEGEDDMGAAVALSGKVSPSRKLPDDISHLFTPHSVVGSKGGTRSTTRGQKATPSSAAGSVAVSAGAGQQLELINGKRFISIGSSPESARHSPANHLTDDVYGKRGLSSPGHAAKQSPKRMKLGLTPMQSTGVQYPFKSKEEGFGFFVTEQFNNFVSYAYHGLLHVFRYLTVQELMAAAGVCKLWRDLALHHSHWRLVRLKNSRIYDWSLFANHLRRAGTQHLDMRKMLFVTSTEETWANLERAASNLSEILRIDLCKCPTEVLESIAKYCLRLKHIDAQFISSPNLRLELLGNLSQLEVLKIRSVSRITLDDGLQSFAKLKELKFLNLTTVSNLKSSALCHLTELTHLESLEIGDCAEWTEASDYEMLGQLSRVKHLRLEQGPPTSVLQHLEHALNGMSSLQHLELISFTIDAPLPDLHLSSIKRLLIIPCYTTETVAVVLRHLFDCLASMSHLQQLSWVVTDEILANFADSKLPIESKEKEEKEEEEKDGTEGKESVTLDELQDLLHQRLSNTNVQLLRLPEYATHRYSLSVSQED</sequence>
<feature type="compositionally biased region" description="Basic and acidic residues" evidence="1">
    <location>
        <begin position="391"/>
        <end position="404"/>
    </location>
</feature>
<feature type="compositionally biased region" description="Low complexity" evidence="1">
    <location>
        <begin position="439"/>
        <end position="465"/>
    </location>
</feature>
<dbReference type="Proteomes" id="UP000820818">
    <property type="component" value="Linkage Group LG8"/>
</dbReference>